<evidence type="ECO:0000313" key="11">
    <source>
        <dbReference type="Proteomes" id="UP000284853"/>
    </source>
</evidence>
<dbReference type="InterPro" id="IPR041954">
    <property type="entry name" value="CT_DMSOR/BSOR/TMAOR"/>
</dbReference>
<dbReference type="CDD" id="cd02769">
    <property type="entry name" value="MopB_DMSOR-BSOR-TMAOR"/>
    <property type="match status" value="1"/>
</dbReference>
<evidence type="ECO:0000256" key="1">
    <source>
        <dbReference type="ARBA" id="ARBA00001942"/>
    </source>
</evidence>
<dbReference type="CDD" id="cd02793">
    <property type="entry name" value="MopB_CT_DMSOR-BSOR-TMAOR"/>
    <property type="match status" value="1"/>
</dbReference>
<dbReference type="InterPro" id="IPR041460">
    <property type="entry name" value="Molybdopterin_N"/>
</dbReference>
<feature type="domain" description="Molybdopterin dinucleotide-binding" evidence="8">
    <location>
        <begin position="624"/>
        <end position="744"/>
    </location>
</feature>
<dbReference type="Gene3D" id="2.40.40.20">
    <property type="match status" value="1"/>
</dbReference>
<name>A0ABX9PSS8_9GAMM</name>
<dbReference type="RefSeq" id="WP_120163365.1">
    <property type="nucleotide sequence ID" value="NZ_NSDJ01000002.1"/>
</dbReference>
<dbReference type="InterPro" id="IPR006656">
    <property type="entry name" value="Mopterin_OxRdtase"/>
</dbReference>
<dbReference type="SUPFAM" id="SSF50692">
    <property type="entry name" value="ADC-like"/>
    <property type="match status" value="1"/>
</dbReference>
<dbReference type="GeneID" id="302711906"/>
<dbReference type="PANTHER" id="PTHR43742:SF10">
    <property type="entry name" value="TRIMETHYLAMINE-N-OXIDE REDUCTASE 2"/>
    <property type="match status" value="1"/>
</dbReference>
<evidence type="ECO:0000259" key="7">
    <source>
        <dbReference type="Pfam" id="PF00384"/>
    </source>
</evidence>
<dbReference type="InterPro" id="IPR006657">
    <property type="entry name" value="MoPterin_dinucl-bd_dom"/>
</dbReference>
<organism evidence="10 11">
    <name type="scientific">Rahnella variigena</name>
    <dbReference type="NCBI Taxonomy" id="574964"/>
    <lineage>
        <taxon>Bacteria</taxon>
        <taxon>Pseudomonadati</taxon>
        <taxon>Pseudomonadota</taxon>
        <taxon>Gammaproteobacteria</taxon>
        <taxon>Enterobacterales</taxon>
        <taxon>Yersiniaceae</taxon>
        <taxon>Rahnella</taxon>
    </lineage>
</organism>
<feature type="compositionally biased region" description="Basic and acidic residues" evidence="6">
    <location>
        <begin position="716"/>
        <end position="732"/>
    </location>
</feature>
<evidence type="ECO:0000256" key="2">
    <source>
        <dbReference type="ARBA" id="ARBA00010312"/>
    </source>
</evidence>
<protein>
    <submittedName>
        <fullName evidence="10">Asp-tRNA(Asn)/Glu-tRNA(Gln) amidotransferase GatCAB subunit C</fullName>
    </submittedName>
</protein>
<dbReference type="SUPFAM" id="SSF53706">
    <property type="entry name" value="Formate dehydrogenase/DMSO reductase, domains 1-3"/>
    <property type="match status" value="1"/>
</dbReference>
<keyword evidence="11" id="KW-1185">Reference proteome</keyword>
<comment type="caution">
    <text evidence="10">The sequence shown here is derived from an EMBL/GenBank/DDBJ whole genome shotgun (WGS) entry which is preliminary data.</text>
</comment>
<keyword evidence="5" id="KW-0560">Oxidoreductase</keyword>
<feature type="domain" description="Molybdopterin oxidoreductase" evidence="7">
    <location>
        <begin position="52"/>
        <end position="507"/>
    </location>
</feature>
<dbReference type="Pfam" id="PF00384">
    <property type="entry name" value="Molybdopterin"/>
    <property type="match status" value="1"/>
</dbReference>
<dbReference type="EMBL" id="NSDJ01000002">
    <property type="protein sequence ID" value="RKF66487.1"/>
    <property type="molecule type" value="Genomic_DNA"/>
</dbReference>
<dbReference type="Pfam" id="PF18364">
    <property type="entry name" value="Molybdopterin_N"/>
    <property type="match status" value="1"/>
</dbReference>
<comment type="similarity">
    <text evidence="2">Belongs to the prokaryotic molybdopterin-containing oxidoreductase family.</text>
</comment>
<evidence type="ECO:0000256" key="6">
    <source>
        <dbReference type="SAM" id="MobiDB-lite"/>
    </source>
</evidence>
<dbReference type="PANTHER" id="PTHR43742">
    <property type="entry name" value="TRIMETHYLAMINE-N-OXIDE REDUCTASE"/>
    <property type="match status" value="1"/>
</dbReference>
<dbReference type="Pfam" id="PF01568">
    <property type="entry name" value="Molydop_binding"/>
    <property type="match status" value="1"/>
</dbReference>
<evidence type="ECO:0000259" key="9">
    <source>
        <dbReference type="Pfam" id="PF18364"/>
    </source>
</evidence>
<dbReference type="InterPro" id="IPR009010">
    <property type="entry name" value="Asp_de-COase-like_dom_sf"/>
</dbReference>
<gene>
    <name evidence="10" type="ORF">CKQ54_24205</name>
</gene>
<feature type="domain" description="Molybdopterin oxidoreductase N-terminal" evidence="9">
    <location>
        <begin position="11"/>
        <end position="47"/>
    </location>
</feature>
<dbReference type="Gene3D" id="3.40.228.10">
    <property type="entry name" value="Dimethylsulfoxide Reductase, domain 2"/>
    <property type="match status" value="1"/>
</dbReference>
<dbReference type="Gene3D" id="3.90.55.10">
    <property type="entry name" value="Dimethylsulfoxide Reductase, domain 3"/>
    <property type="match status" value="1"/>
</dbReference>
<evidence type="ECO:0000259" key="8">
    <source>
        <dbReference type="Pfam" id="PF01568"/>
    </source>
</evidence>
<proteinExistence type="inferred from homology"/>
<evidence type="ECO:0000256" key="3">
    <source>
        <dbReference type="ARBA" id="ARBA00022505"/>
    </source>
</evidence>
<feature type="region of interest" description="Disordered" evidence="6">
    <location>
        <begin position="705"/>
        <end position="735"/>
    </location>
</feature>
<dbReference type="InterPro" id="IPR050612">
    <property type="entry name" value="Prok_Mopterin_Oxidored"/>
</dbReference>
<evidence type="ECO:0000256" key="4">
    <source>
        <dbReference type="ARBA" id="ARBA00022723"/>
    </source>
</evidence>
<keyword evidence="3" id="KW-0500">Molybdenum</keyword>
<evidence type="ECO:0000313" key="10">
    <source>
        <dbReference type="EMBL" id="RKF66487.1"/>
    </source>
</evidence>
<accession>A0ABX9PSS8</accession>
<evidence type="ECO:0000256" key="5">
    <source>
        <dbReference type="ARBA" id="ARBA00023002"/>
    </source>
</evidence>
<comment type="cofactor">
    <cofactor evidence="1">
        <name>Mo-bis(molybdopterin guanine dinucleotide)</name>
        <dbReference type="ChEBI" id="CHEBI:60539"/>
    </cofactor>
</comment>
<sequence length="779" mass="86553">MKKNHDLAVMHWGTYRVATADGVLKSVEPVEWDRNPSEIGQSLVGSVDGPSRVRRPAVRLGYLQHGAASREGRGKEPFVEVSWETALSLVAAELARVKETHGNSAFYAGSYGWSSAGRFHHAQSQMHRFFNQFGGYTGSTNTYSLAAAERLLPHIIGDLDVLQKQHTHWSVLAGKCELFVAFGGLPWRNAQVNGGGANDHSLKYWLQEMERTGTRFINVSPVKNDLSSVKTAEWLSLKPGSDTALLLALSYVLVDESRYDAGFVASHTVGFDTYRDYLTGVRDGQAKTPEWAEPLTGVSAQAIRTLAREMSEKQTMINIAWSLQRARQGEQTFWATVALASLLGQIGTPGGGLGFAYASTNLAGSDRRTFSGPRLPMGKNAVNDHIPVARLSDMLLNPGGAYQFDGKNCQYPDIRLVYWAGGNAFHHHQDINRLVKAWRQPDTVVVHEQYWTAQAKFADIVLPVTTSLEREDIGSASNDGYMIAMRQHIAPVGEARSDYAIFAALAQQMGFGEVFSEGRDAADWLRHIYQLSVPRAQADGIELPEFDDFWQQGKLEYARPDAPQILFEDFRRDPEGSPLATPSGKIELFSQTVANFDYEECPGFPFWYEQDYREQQATRARWPLHLLSSQPRTRLHSQYDHGSVSRKTKISDREPLWLHPQDAAARGITEGSIVRVFNDRGAILAGVHLTEDLRPGVVQMSTGAWYDPQDPSQPDSLDKHGNPNVLTEDRGSSRLGQGCSAQSCWIDIERWDAPLPDVTAFQPPVLRSRASDHTDKTLG</sequence>
<reference evidence="10 11" key="1">
    <citation type="submission" date="2017-08" db="EMBL/GenBank/DDBJ databases">
        <title>Comparative genomics of bacteria isolated from necrotic lesions of AOD affected trees.</title>
        <authorList>
            <person name="Doonan J."/>
            <person name="Denman S."/>
            <person name="Mcdonald J.E."/>
        </authorList>
    </citation>
    <scope>NUCLEOTIDE SEQUENCE [LARGE SCALE GENOMIC DNA]</scope>
    <source>
        <strain evidence="10 11">CIP 105588</strain>
    </source>
</reference>
<dbReference type="Proteomes" id="UP000284853">
    <property type="component" value="Unassembled WGS sequence"/>
</dbReference>
<keyword evidence="4" id="KW-0479">Metal-binding</keyword>
<dbReference type="Gene3D" id="3.40.50.740">
    <property type="match status" value="1"/>
</dbReference>